<protein>
    <recommendedName>
        <fullName evidence="2">Small, acid-soluble spore protein N</fullName>
        <shortName evidence="2">SASP N</shortName>
    </recommendedName>
</protein>
<dbReference type="Proteomes" id="UP000095209">
    <property type="component" value="Unassembled WGS sequence"/>
</dbReference>
<comment type="induction">
    <text evidence="2">Expressed only in the forespore compartment of sporulating cells.</text>
</comment>
<evidence type="ECO:0000313" key="4">
    <source>
        <dbReference type="EMBL" id="OEH92484.1"/>
    </source>
</evidence>
<feature type="region of interest" description="Disordered" evidence="3">
    <location>
        <begin position="1"/>
        <end position="47"/>
    </location>
</feature>
<dbReference type="OrthoDB" id="2455637at2"/>
<keyword evidence="5" id="KW-1185">Reference proteome</keyword>
<dbReference type="RefSeq" id="WP_069717486.1">
    <property type="nucleotide sequence ID" value="NZ_MJEH01000027.1"/>
</dbReference>
<comment type="caution">
    <text evidence="4">The sequence shown here is derived from an EMBL/GenBank/DDBJ whole genome shotgun (WGS) entry which is preliminary data.</text>
</comment>
<dbReference type="Pfam" id="PF08177">
    <property type="entry name" value="SspN"/>
    <property type="match status" value="1"/>
</dbReference>
<accession>A0A1E5LEI5</accession>
<evidence type="ECO:0000256" key="2">
    <source>
        <dbReference type="HAMAP-Rule" id="MF_01505"/>
    </source>
</evidence>
<comment type="similarity">
    <text evidence="2">Belongs to the SspN family.</text>
</comment>
<dbReference type="GO" id="GO:0030436">
    <property type="term" value="P:asexual sporulation"/>
    <property type="evidence" value="ECO:0007669"/>
    <property type="project" value="UniProtKB-UniRule"/>
</dbReference>
<sequence length="47" mass="5243">MGNPKRNPKDFVPRHPGTQPRESTVNNGKKRQNKTGDTPTVIQTKGE</sequence>
<reference evidence="4 5" key="1">
    <citation type="submission" date="2016-08" db="EMBL/GenBank/DDBJ databases">
        <title>Genome of Bacillus solimangrovi GH2-4.</title>
        <authorList>
            <person name="Lim S."/>
            <person name="Kim B.-C."/>
        </authorList>
    </citation>
    <scope>NUCLEOTIDE SEQUENCE [LARGE SCALE GENOMIC DNA]</scope>
    <source>
        <strain evidence="4 5">GH2-4</strain>
    </source>
</reference>
<dbReference type="AlphaFoldDB" id="A0A1E5LEI5"/>
<name>A0A1E5LEI5_9BACI</name>
<evidence type="ECO:0000313" key="5">
    <source>
        <dbReference type="Proteomes" id="UP000095209"/>
    </source>
</evidence>
<proteinExistence type="evidence at transcript level"/>
<dbReference type="GO" id="GO:0042601">
    <property type="term" value="C:endospore-forming forespore"/>
    <property type="evidence" value="ECO:0007669"/>
    <property type="project" value="InterPro"/>
</dbReference>
<dbReference type="InterPro" id="IPR012612">
    <property type="entry name" value="SASP_SspN"/>
</dbReference>
<feature type="compositionally biased region" description="Polar residues" evidence="3">
    <location>
        <begin position="35"/>
        <end position="47"/>
    </location>
</feature>
<comment type="subcellular location">
    <subcellularLocation>
        <location evidence="2">Spore core</location>
    </subcellularLocation>
</comment>
<dbReference type="EMBL" id="MJEH01000027">
    <property type="protein sequence ID" value="OEH92484.1"/>
    <property type="molecule type" value="Genomic_DNA"/>
</dbReference>
<keyword evidence="1 2" id="KW-0749">Sporulation</keyword>
<dbReference type="HAMAP" id="MF_01505">
    <property type="entry name" value="SspN"/>
    <property type="match status" value="1"/>
</dbReference>
<gene>
    <name evidence="2" type="primary">sspN</name>
    <name evidence="4" type="ORF">BFG57_15620</name>
</gene>
<dbReference type="GO" id="GO:0030435">
    <property type="term" value="P:sporulation resulting in formation of a cellular spore"/>
    <property type="evidence" value="ECO:0007669"/>
    <property type="project" value="UniProtKB-KW"/>
</dbReference>
<evidence type="ECO:0000256" key="1">
    <source>
        <dbReference type="ARBA" id="ARBA00022969"/>
    </source>
</evidence>
<dbReference type="NCBIfam" id="NF006904">
    <property type="entry name" value="PRK09398.1"/>
    <property type="match status" value="1"/>
</dbReference>
<organism evidence="4 5">
    <name type="scientific">Bacillus solimangrovi</name>
    <dbReference type="NCBI Taxonomy" id="1305675"/>
    <lineage>
        <taxon>Bacteria</taxon>
        <taxon>Bacillati</taxon>
        <taxon>Bacillota</taxon>
        <taxon>Bacilli</taxon>
        <taxon>Bacillales</taxon>
        <taxon>Bacillaceae</taxon>
        <taxon>Bacillus</taxon>
    </lineage>
</organism>
<evidence type="ECO:0000256" key="3">
    <source>
        <dbReference type="SAM" id="MobiDB-lite"/>
    </source>
</evidence>